<proteinExistence type="predicted"/>
<dbReference type="AlphaFoldDB" id="H8H1M7"/>
<sequence length="160" mass="18153">MSLYVIGVVYLHEEFKNTDEILLQIKILSSRIYFDRIDEDDIDTICLEAQSAAPTFKGLKFIALRLSDSESDYSATSLWNDSRERPSGERINNQPSELEEIIHALTGCKYILGGAIGLFDGSIDSVFKGSAVNCSRYLSRLFSEQWDNMENPLIIWSKET</sequence>
<evidence type="ECO:0000313" key="1">
    <source>
        <dbReference type="EMBL" id="AFD27424.1"/>
    </source>
</evidence>
<dbReference type="HOGENOM" id="CLU_1649356_0_0_0"/>
<geneLocation type="plasmid" evidence="1 2">
    <name>P2</name>
</geneLocation>
<organism evidence="1 2">
    <name type="scientific">Deinococcus gobiensis (strain DSM 21396 / JCM 16679 / CGMCC 1.7299 / I-0)</name>
    <dbReference type="NCBI Taxonomy" id="745776"/>
    <lineage>
        <taxon>Bacteria</taxon>
        <taxon>Thermotogati</taxon>
        <taxon>Deinococcota</taxon>
        <taxon>Deinococci</taxon>
        <taxon>Deinococcales</taxon>
        <taxon>Deinococcaceae</taxon>
        <taxon>Deinococcus</taxon>
    </lineage>
</organism>
<dbReference type="Proteomes" id="UP000007575">
    <property type="component" value="Plasmid P2"/>
</dbReference>
<reference evidence="1 2" key="1">
    <citation type="journal article" date="2012" name="PLoS ONE">
        <title>Genome sequence and transcriptome analysis of the radioresistant bacterium Deinococcus gobiensis: insights into the extreme environmental adaptations.</title>
        <authorList>
            <person name="Yuan M."/>
            <person name="Chen M."/>
            <person name="Zhang W."/>
            <person name="Lu W."/>
            <person name="Wang J."/>
            <person name="Yang M."/>
            <person name="Zhao P."/>
            <person name="Tang R."/>
            <person name="Li X."/>
            <person name="Hao Y."/>
            <person name="Zhou Z."/>
            <person name="Zhan Y."/>
            <person name="Yu H."/>
            <person name="Teng C."/>
            <person name="Yan Y."/>
            <person name="Ping S."/>
            <person name="Wang Y."/>
            <person name="Lin M."/>
        </authorList>
    </citation>
    <scope>NUCLEOTIDE SEQUENCE [LARGE SCALE GENOMIC DNA]</scope>
    <source>
        <strain evidence="2">DSM 21396 / JCM 16679 / CGMCC 1.7299 / I-0</strain>
        <plasmid evidence="1">P2</plasmid>
    </source>
</reference>
<name>H8H1M7_DEIGI</name>
<protein>
    <submittedName>
        <fullName evidence="1">Uncharacterized protein</fullName>
    </submittedName>
</protein>
<gene>
    <name evidence="1" type="ordered locus">DGo_PB0155</name>
</gene>
<keyword evidence="2" id="KW-1185">Reference proteome</keyword>
<keyword evidence="1" id="KW-0614">Plasmid</keyword>
<dbReference type="EMBL" id="CP002193">
    <property type="protein sequence ID" value="AFD27424.1"/>
    <property type="molecule type" value="Genomic_DNA"/>
</dbReference>
<evidence type="ECO:0000313" key="2">
    <source>
        <dbReference type="Proteomes" id="UP000007575"/>
    </source>
</evidence>
<accession>H8H1M7</accession>
<dbReference type="KEGG" id="dgo:DGo_PB0155"/>